<keyword evidence="8 9" id="KW-0687">Ribonucleoprotein</keyword>
<dbReference type="Proteomes" id="UP000094565">
    <property type="component" value="Chromosome 3"/>
</dbReference>
<keyword evidence="12" id="KW-1185">Reference proteome</keyword>
<dbReference type="CDD" id="cd01721">
    <property type="entry name" value="Sm_D3"/>
    <property type="match status" value="1"/>
</dbReference>
<dbReference type="GO" id="GO:0003723">
    <property type="term" value="F:RNA binding"/>
    <property type="evidence" value="ECO:0007669"/>
    <property type="project" value="InterPro"/>
</dbReference>
<dbReference type="PANTHER" id="PTHR23338">
    <property type="entry name" value="SMALL NUCLEAR RIBONUCLEOPROTEIN SM"/>
    <property type="match status" value="1"/>
</dbReference>
<dbReference type="Pfam" id="PF01423">
    <property type="entry name" value="LSM"/>
    <property type="match status" value="1"/>
</dbReference>
<name>A0A1B2JGD9_PICPA</name>
<comment type="subcellular location">
    <subcellularLocation>
        <location evidence="2">Cytoplasm</location>
        <location evidence="2">Cytosol</location>
    </subcellularLocation>
    <subcellularLocation>
        <location evidence="1 9">Nucleus</location>
    </subcellularLocation>
</comment>
<sequence length="100" mass="11161">MALSIPVKLLNEAQGHIISAELTSGESYRGKLVESEDSMNIQLKDVTLTAQDGKVSHMEQIFIRGSQIRFFSVPEILKNAPIFNANETKPQAPIRGPRRR</sequence>
<dbReference type="GO" id="GO:0000387">
    <property type="term" value="P:spliceosomal snRNP assembly"/>
    <property type="evidence" value="ECO:0007669"/>
    <property type="project" value="UniProtKB-UniRule"/>
</dbReference>
<evidence type="ECO:0000256" key="9">
    <source>
        <dbReference type="RuleBase" id="RU365050"/>
    </source>
</evidence>
<dbReference type="InterPro" id="IPR001163">
    <property type="entry name" value="Sm_dom_euk/arc"/>
</dbReference>
<protein>
    <recommendedName>
        <fullName evidence="9">Small nuclear ribonucleoprotein Sm D3</fullName>
        <shortName evidence="9">Sm-D3</shortName>
    </recommendedName>
    <alternativeName>
        <fullName evidence="9">snRNP core protein D3</fullName>
    </alternativeName>
</protein>
<proteinExistence type="inferred from homology"/>
<accession>A0A1B2JGD9</accession>
<organism evidence="11 12">
    <name type="scientific">Komagataella pastoris</name>
    <name type="common">Yeast</name>
    <name type="synonym">Pichia pastoris</name>
    <dbReference type="NCBI Taxonomy" id="4922"/>
    <lineage>
        <taxon>Eukaryota</taxon>
        <taxon>Fungi</taxon>
        <taxon>Dikarya</taxon>
        <taxon>Ascomycota</taxon>
        <taxon>Saccharomycotina</taxon>
        <taxon>Pichiomycetes</taxon>
        <taxon>Pichiales</taxon>
        <taxon>Pichiaceae</taxon>
        <taxon>Komagataella</taxon>
    </lineage>
</organism>
<dbReference type="OrthoDB" id="6425924at2759"/>
<dbReference type="SMR" id="A0A1B2JGD9"/>
<dbReference type="SUPFAM" id="SSF50182">
    <property type="entry name" value="Sm-like ribonucleoproteins"/>
    <property type="match status" value="1"/>
</dbReference>
<dbReference type="Gene3D" id="2.30.30.100">
    <property type="match status" value="1"/>
</dbReference>
<dbReference type="InterPro" id="IPR034099">
    <property type="entry name" value="SmD3"/>
</dbReference>
<evidence type="ECO:0000256" key="4">
    <source>
        <dbReference type="ARBA" id="ARBA00022490"/>
    </source>
</evidence>
<keyword evidence="5 9" id="KW-0507">mRNA processing</keyword>
<keyword evidence="7 9" id="KW-0539">Nucleus</keyword>
<dbReference type="SMART" id="SM00651">
    <property type="entry name" value="Sm"/>
    <property type="match status" value="1"/>
</dbReference>
<evidence type="ECO:0000256" key="6">
    <source>
        <dbReference type="ARBA" id="ARBA00023187"/>
    </source>
</evidence>
<dbReference type="GO" id="GO:0005685">
    <property type="term" value="C:U1 snRNP"/>
    <property type="evidence" value="ECO:0007669"/>
    <property type="project" value="UniProtKB-ARBA"/>
</dbReference>
<dbReference type="AlphaFoldDB" id="A0A1B2JGD9"/>
<dbReference type="EMBL" id="CP014586">
    <property type="protein sequence ID" value="ANZ76915.1"/>
    <property type="molecule type" value="Genomic_DNA"/>
</dbReference>
<gene>
    <name evidence="11" type="primary">SMD3</name>
    <name evidence="11" type="ORF">ATY40_BA7504181</name>
</gene>
<evidence type="ECO:0000256" key="2">
    <source>
        <dbReference type="ARBA" id="ARBA00004514"/>
    </source>
</evidence>
<evidence type="ECO:0000256" key="1">
    <source>
        <dbReference type="ARBA" id="ARBA00004123"/>
    </source>
</evidence>
<keyword evidence="6 9" id="KW-0508">mRNA splicing</keyword>
<dbReference type="InterPro" id="IPR047575">
    <property type="entry name" value="Sm"/>
</dbReference>
<reference evidence="11 12" key="1">
    <citation type="submission" date="2016-02" db="EMBL/GenBank/DDBJ databases">
        <title>Comparative genomic and transcriptomic foundation for Pichia pastoris.</title>
        <authorList>
            <person name="Love K.R."/>
            <person name="Shah K.A."/>
            <person name="Whittaker C.A."/>
            <person name="Wu J."/>
            <person name="Bartlett M.C."/>
            <person name="Ma D."/>
            <person name="Leeson R.L."/>
            <person name="Priest M."/>
            <person name="Young S.K."/>
            <person name="Love J.C."/>
        </authorList>
    </citation>
    <scope>NUCLEOTIDE SEQUENCE [LARGE SCALE GENOMIC DNA]</scope>
    <source>
        <strain evidence="11 12">ATCC 28485</strain>
    </source>
</reference>
<comment type="similarity">
    <text evidence="3 9">Belongs to the snRNP core protein family.</text>
</comment>
<keyword evidence="4" id="KW-0963">Cytoplasm</keyword>
<evidence type="ECO:0000256" key="7">
    <source>
        <dbReference type="ARBA" id="ARBA00023242"/>
    </source>
</evidence>
<dbReference type="InterPro" id="IPR010920">
    <property type="entry name" value="LSM_dom_sf"/>
</dbReference>
<dbReference type="GO" id="GO:0005829">
    <property type="term" value="C:cytosol"/>
    <property type="evidence" value="ECO:0007669"/>
    <property type="project" value="UniProtKB-SubCell"/>
</dbReference>
<feature type="domain" description="Sm" evidence="10">
    <location>
        <begin position="5"/>
        <end position="77"/>
    </location>
</feature>
<evidence type="ECO:0000256" key="5">
    <source>
        <dbReference type="ARBA" id="ARBA00022664"/>
    </source>
</evidence>
<dbReference type="InterPro" id="IPR027141">
    <property type="entry name" value="LSm4/Sm_D1/D3"/>
</dbReference>
<dbReference type="FunFam" id="2.30.30.100:FF:000002">
    <property type="entry name" value="Small nuclear ribonucleoprotein Sm D3"/>
    <property type="match status" value="1"/>
</dbReference>
<evidence type="ECO:0000259" key="10">
    <source>
        <dbReference type="PROSITE" id="PS52002"/>
    </source>
</evidence>
<dbReference type="GO" id="GO:0005681">
    <property type="term" value="C:spliceosomal complex"/>
    <property type="evidence" value="ECO:0007669"/>
    <property type="project" value="InterPro"/>
</dbReference>
<evidence type="ECO:0000313" key="12">
    <source>
        <dbReference type="Proteomes" id="UP000094565"/>
    </source>
</evidence>
<evidence type="ECO:0000313" key="11">
    <source>
        <dbReference type="EMBL" id="ANZ76915.1"/>
    </source>
</evidence>
<evidence type="ECO:0000256" key="8">
    <source>
        <dbReference type="ARBA" id="ARBA00023274"/>
    </source>
</evidence>
<dbReference type="PROSITE" id="PS52002">
    <property type="entry name" value="SM"/>
    <property type="match status" value="1"/>
</dbReference>
<evidence type="ECO:0000256" key="3">
    <source>
        <dbReference type="ARBA" id="ARBA00008146"/>
    </source>
</evidence>